<dbReference type="InterPro" id="IPR030678">
    <property type="entry name" value="Peptide/Ni-bd"/>
</dbReference>
<dbReference type="GO" id="GO:1904680">
    <property type="term" value="F:peptide transmembrane transporter activity"/>
    <property type="evidence" value="ECO:0007669"/>
    <property type="project" value="TreeGrafter"/>
</dbReference>
<dbReference type="PANTHER" id="PTHR30290:SF10">
    <property type="entry name" value="PERIPLASMIC OLIGOPEPTIDE-BINDING PROTEIN-RELATED"/>
    <property type="match status" value="1"/>
</dbReference>
<dbReference type="Gene3D" id="3.90.76.10">
    <property type="entry name" value="Dipeptide-binding Protein, Domain 1"/>
    <property type="match status" value="1"/>
</dbReference>
<dbReference type="RefSeq" id="WP_135482549.1">
    <property type="nucleotide sequence ID" value="NZ_SRMF01000002.1"/>
</dbReference>
<dbReference type="PANTHER" id="PTHR30290">
    <property type="entry name" value="PERIPLASMIC BINDING COMPONENT OF ABC TRANSPORTER"/>
    <property type="match status" value="1"/>
</dbReference>
<dbReference type="PROSITE" id="PS51318">
    <property type="entry name" value="TAT"/>
    <property type="match status" value="1"/>
</dbReference>
<dbReference type="Gene3D" id="3.40.190.10">
    <property type="entry name" value="Periplasmic binding protein-like II"/>
    <property type="match status" value="1"/>
</dbReference>
<comment type="similarity">
    <text evidence="2">Belongs to the bacterial solute-binding protein 5 family.</text>
</comment>
<dbReference type="PIRSF" id="PIRSF002741">
    <property type="entry name" value="MppA"/>
    <property type="match status" value="1"/>
</dbReference>
<sequence>MSRELNFLSQQVILGRLSRRDFLGRAAALGISIPVATSMLSSAALAASPVKGGSLRAGMQGGESTDSLDPALWTSQVQHSFGQSWGEALTNVSPEGDLVPRLAEEVHSSDDAREWTFKLRRGIQFHNGKEMDADDVVATLERHSDEDSQSGALGIMRGIESVRKTGNYEVVVTTTEANADLPFLLSDYHLMIQPNGGKDAPEAGIGTGPYRVVEFEPGVRQRAVRFENYWNPDEFGHADEIEILIINDTTSRMAALQSGQVDVVNRVEPSIVDRVANLSNVQVQSVSGRAHYVFVMHCDTAPFDNNDLRLALKYAMDREDMVNRILRGYGTIGNDFPINAAYPLFPEDIPQREFDLDRAAYHYRRSGHDGPVVLRTSEVAFPGAVDAAQLFQQSAAQAGIDIEVRREPGDGYWSEVWNAQPFCASYWSGRPTQDQMYSTAYISNADWNDTRFKRDDFDQLARQARGELDEARRQEMYRDMGLMVRDEGGLILPMFNDYIEATSDRVQGWTPHPMGEMMSGYALSRLWLSA</sequence>
<evidence type="ECO:0000256" key="1">
    <source>
        <dbReference type="ARBA" id="ARBA00004196"/>
    </source>
</evidence>
<dbReference type="Proteomes" id="UP000297475">
    <property type="component" value="Unassembled WGS sequence"/>
</dbReference>
<evidence type="ECO:0000313" key="6">
    <source>
        <dbReference type="EMBL" id="TGG93982.1"/>
    </source>
</evidence>
<reference evidence="6 7" key="1">
    <citation type="submission" date="2019-04" db="EMBL/GenBank/DDBJ databases">
        <title>Natronospirillum operosus gen. nov., sp. nov., a haloalkaliphilic satellite isolated from decaying biomass of laboratory culture of cyanobacterium Geitlerinema sp. and proposal of Natronospirillaceae fam. nov. and Saccharospirillaceae fam. nov.</title>
        <authorList>
            <person name="Kevbrin V."/>
            <person name="Boltyanskaya Y."/>
            <person name="Koziaeva V."/>
            <person name="Grouzdev D.S."/>
            <person name="Park M."/>
            <person name="Cho J."/>
        </authorList>
    </citation>
    <scope>NUCLEOTIDE SEQUENCE [LARGE SCALE GENOMIC DNA]</scope>
    <source>
        <strain evidence="6 7">G-116</strain>
    </source>
</reference>
<dbReference type="InterPro" id="IPR006311">
    <property type="entry name" value="TAT_signal"/>
</dbReference>
<comment type="caution">
    <text evidence="6">The sequence shown here is derived from an EMBL/GenBank/DDBJ whole genome shotgun (WGS) entry which is preliminary data.</text>
</comment>
<evidence type="ECO:0000256" key="4">
    <source>
        <dbReference type="ARBA" id="ARBA00022729"/>
    </source>
</evidence>
<dbReference type="InterPro" id="IPR039424">
    <property type="entry name" value="SBP_5"/>
</dbReference>
<dbReference type="NCBIfam" id="TIGR01409">
    <property type="entry name" value="TAT_signal_seq"/>
    <property type="match status" value="1"/>
</dbReference>
<dbReference type="GO" id="GO:0030288">
    <property type="term" value="C:outer membrane-bounded periplasmic space"/>
    <property type="evidence" value="ECO:0007669"/>
    <property type="project" value="UniProtKB-ARBA"/>
</dbReference>
<protein>
    <submittedName>
        <fullName evidence="6">ABC transporter substrate-binding protein</fullName>
    </submittedName>
</protein>
<keyword evidence="4" id="KW-0732">Signal</keyword>
<name>A0A4Z0WEW3_9GAMM</name>
<dbReference type="SUPFAM" id="SSF53850">
    <property type="entry name" value="Periplasmic binding protein-like II"/>
    <property type="match status" value="1"/>
</dbReference>
<dbReference type="AlphaFoldDB" id="A0A4Z0WEW3"/>
<dbReference type="EMBL" id="SRMF01000002">
    <property type="protein sequence ID" value="TGG93982.1"/>
    <property type="molecule type" value="Genomic_DNA"/>
</dbReference>
<dbReference type="Gene3D" id="3.10.105.10">
    <property type="entry name" value="Dipeptide-binding Protein, Domain 3"/>
    <property type="match status" value="1"/>
</dbReference>
<dbReference type="OrthoDB" id="9801912at2"/>
<dbReference type="InterPro" id="IPR000914">
    <property type="entry name" value="SBP_5_dom"/>
</dbReference>
<organism evidence="6 7">
    <name type="scientific">Natronospirillum operosum</name>
    <dbReference type="NCBI Taxonomy" id="2759953"/>
    <lineage>
        <taxon>Bacteria</taxon>
        <taxon>Pseudomonadati</taxon>
        <taxon>Pseudomonadota</taxon>
        <taxon>Gammaproteobacteria</taxon>
        <taxon>Oceanospirillales</taxon>
        <taxon>Natronospirillaceae</taxon>
        <taxon>Natronospirillum</taxon>
    </lineage>
</organism>
<gene>
    <name evidence="6" type="ORF">E4656_07315</name>
</gene>
<comment type="subcellular location">
    <subcellularLocation>
        <location evidence="1">Cell envelope</location>
    </subcellularLocation>
</comment>
<evidence type="ECO:0000313" key="7">
    <source>
        <dbReference type="Proteomes" id="UP000297475"/>
    </source>
</evidence>
<dbReference type="Pfam" id="PF00496">
    <property type="entry name" value="SBP_bac_5"/>
    <property type="match status" value="1"/>
</dbReference>
<dbReference type="GO" id="GO:0043190">
    <property type="term" value="C:ATP-binding cassette (ABC) transporter complex"/>
    <property type="evidence" value="ECO:0007669"/>
    <property type="project" value="InterPro"/>
</dbReference>
<dbReference type="CDD" id="cd08503">
    <property type="entry name" value="PBP2_NikA_DppA_OppA_like_17"/>
    <property type="match status" value="1"/>
</dbReference>
<evidence type="ECO:0000259" key="5">
    <source>
        <dbReference type="Pfam" id="PF00496"/>
    </source>
</evidence>
<accession>A0A4Z0WEW3</accession>
<feature type="domain" description="Solute-binding protein family 5" evidence="5">
    <location>
        <begin position="98"/>
        <end position="448"/>
    </location>
</feature>
<keyword evidence="7" id="KW-1185">Reference proteome</keyword>
<evidence type="ECO:0000256" key="3">
    <source>
        <dbReference type="ARBA" id="ARBA00022448"/>
    </source>
</evidence>
<dbReference type="InterPro" id="IPR019546">
    <property type="entry name" value="TAT_signal_bac_arc"/>
</dbReference>
<proteinExistence type="inferred from homology"/>
<keyword evidence="3" id="KW-0813">Transport</keyword>
<evidence type="ECO:0000256" key="2">
    <source>
        <dbReference type="ARBA" id="ARBA00005695"/>
    </source>
</evidence>
<dbReference type="GO" id="GO:0015833">
    <property type="term" value="P:peptide transport"/>
    <property type="evidence" value="ECO:0007669"/>
    <property type="project" value="TreeGrafter"/>
</dbReference>